<dbReference type="Pfam" id="PF08245">
    <property type="entry name" value="Mur_ligase_M"/>
    <property type="match status" value="1"/>
</dbReference>
<evidence type="ECO:0000256" key="6">
    <source>
        <dbReference type="ARBA" id="ARBA00022960"/>
    </source>
</evidence>
<keyword evidence="4 10" id="KW-0547">Nucleotide-binding</keyword>
<dbReference type="HAMAP" id="MF_02019">
    <property type="entry name" value="MurF"/>
    <property type="match status" value="1"/>
</dbReference>
<dbReference type="InterPro" id="IPR035911">
    <property type="entry name" value="MurE/MurF_N"/>
</dbReference>
<name>A0ABW9RPV4_9BACT</name>
<comment type="subcellular location">
    <subcellularLocation>
        <location evidence="10 11">Cytoplasm</location>
    </subcellularLocation>
</comment>
<dbReference type="Gene3D" id="3.40.1390.10">
    <property type="entry name" value="MurE/MurF, N-terminal domain"/>
    <property type="match status" value="1"/>
</dbReference>
<keyword evidence="3 10" id="KW-0132">Cell division</keyword>
<evidence type="ECO:0000256" key="2">
    <source>
        <dbReference type="ARBA" id="ARBA00022598"/>
    </source>
</evidence>
<dbReference type="InterPro" id="IPR036615">
    <property type="entry name" value="Mur_ligase_C_dom_sf"/>
</dbReference>
<evidence type="ECO:0000256" key="8">
    <source>
        <dbReference type="ARBA" id="ARBA00023306"/>
    </source>
</evidence>
<protein>
    <recommendedName>
        <fullName evidence="10 11">UDP-N-acetylmuramoyl-tripeptide--D-alanyl-D-alanine ligase</fullName>
        <ecNumber evidence="10 11">6.3.2.10</ecNumber>
    </recommendedName>
    <alternativeName>
        <fullName evidence="10">D-alanyl-D-alanine-adding enzyme</fullName>
    </alternativeName>
</protein>
<feature type="binding site" evidence="10">
    <location>
        <begin position="96"/>
        <end position="102"/>
    </location>
    <ligand>
        <name>ATP</name>
        <dbReference type="ChEBI" id="CHEBI:30616"/>
    </ligand>
</feature>
<evidence type="ECO:0000256" key="1">
    <source>
        <dbReference type="ARBA" id="ARBA00022490"/>
    </source>
</evidence>
<feature type="domain" description="Mur ligase central" evidence="13">
    <location>
        <begin position="95"/>
        <end position="274"/>
    </location>
</feature>
<dbReference type="EC" id="6.3.2.10" evidence="10 11"/>
<comment type="pathway">
    <text evidence="10 11">Cell wall biogenesis; peptidoglycan biosynthesis.</text>
</comment>
<keyword evidence="7 10" id="KW-0573">Peptidoglycan synthesis</keyword>
<keyword evidence="2 10" id="KW-0436">Ligase</keyword>
<comment type="caution">
    <text evidence="14">The sequence shown here is derived from an EMBL/GenBank/DDBJ whole genome shotgun (WGS) entry which is preliminary data.</text>
</comment>
<evidence type="ECO:0000313" key="15">
    <source>
        <dbReference type="Proteomes" id="UP000798808"/>
    </source>
</evidence>
<dbReference type="InterPro" id="IPR051046">
    <property type="entry name" value="MurCDEF_CellWall_CoF430Synth"/>
</dbReference>
<dbReference type="EMBL" id="SMLW01000567">
    <property type="protein sequence ID" value="MTI26177.1"/>
    <property type="molecule type" value="Genomic_DNA"/>
</dbReference>
<evidence type="ECO:0000256" key="5">
    <source>
        <dbReference type="ARBA" id="ARBA00022840"/>
    </source>
</evidence>
<keyword evidence="9 10" id="KW-0961">Cell wall biogenesis/degradation</keyword>
<dbReference type="InterPro" id="IPR036565">
    <property type="entry name" value="Mur-like_cat_sf"/>
</dbReference>
<evidence type="ECO:0000259" key="12">
    <source>
        <dbReference type="Pfam" id="PF02875"/>
    </source>
</evidence>
<reference evidence="14 15" key="1">
    <citation type="submission" date="2019-02" db="EMBL/GenBank/DDBJ databases">
        <authorList>
            <person name="Goldberg S.R."/>
            <person name="Haltli B.A."/>
            <person name="Correa H."/>
            <person name="Russell K.G."/>
        </authorList>
    </citation>
    <scope>NUCLEOTIDE SEQUENCE [LARGE SCALE GENOMIC DNA]</scope>
    <source>
        <strain evidence="14 15">JCM 16186</strain>
    </source>
</reference>
<dbReference type="NCBIfam" id="TIGR01143">
    <property type="entry name" value="murF"/>
    <property type="match status" value="1"/>
</dbReference>
<dbReference type="Gene3D" id="3.40.1190.10">
    <property type="entry name" value="Mur-like, catalytic domain"/>
    <property type="match status" value="1"/>
</dbReference>
<dbReference type="Proteomes" id="UP000798808">
    <property type="component" value="Unassembled WGS sequence"/>
</dbReference>
<evidence type="ECO:0000256" key="7">
    <source>
        <dbReference type="ARBA" id="ARBA00022984"/>
    </source>
</evidence>
<keyword evidence="15" id="KW-1185">Reference proteome</keyword>
<comment type="catalytic activity">
    <reaction evidence="10 11">
        <text>D-alanyl-D-alanine + UDP-N-acetyl-alpha-D-muramoyl-L-alanyl-gamma-D-glutamyl-meso-2,6-diaminopimelate + ATP = UDP-N-acetyl-alpha-D-muramoyl-L-alanyl-gamma-D-glutamyl-meso-2,6-diaminopimeloyl-D-alanyl-D-alanine + ADP + phosphate + H(+)</text>
        <dbReference type="Rhea" id="RHEA:28374"/>
        <dbReference type="ChEBI" id="CHEBI:15378"/>
        <dbReference type="ChEBI" id="CHEBI:30616"/>
        <dbReference type="ChEBI" id="CHEBI:43474"/>
        <dbReference type="ChEBI" id="CHEBI:57822"/>
        <dbReference type="ChEBI" id="CHEBI:61386"/>
        <dbReference type="ChEBI" id="CHEBI:83905"/>
        <dbReference type="ChEBI" id="CHEBI:456216"/>
        <dbReference type="EC" id="6.3.2.10"/>
    </reaction>
</comment>
<keyword evidence="5 10" id="KW-0067">ATP-binding</keyword>
<gene>
    <name evidence="10" type="primary">murF</name>
    <name evidence="14" type="ORF">E1163_14565</name>
</gene>
<comment type="function">
    <text evidence="10 11">Involved in cell wall formation. Catalyzes the final step in the synthesis of UDP-N-acetylmuramoyl-pentapeptide, the precursor of murein.</text>
</comment>
<dbReference type="SUPFAM" id="SSF53244">
    <property type="entry name" value="MurD-like peptide ligases, peptide-binding domain"/>
    <property type="match status" value="1"/>
</dbReference>
<evidence type="ECO:0000256" key="4">
    <source>
        <dbReference type="ARBA" id="ARBA00022741"/>
    </source>
</evidence>
<evidence type="ECO:0000259" key="13">
    <source>
        <dbReference type="Pfam" id="PF08245"/>
    </source>
</evidence>
<keyword evidence="1 10" id="KW-0963">Cytoplasm</keyword>
<dbReference type="SUPFAM" id="SSF63418">
    <property type="entry name" value="MurE/MurF N-terminal domain"/>
    <property type="match status" value="1"/>
</dbReference>
<dbReference type="InterPro" id="IPR005863">
    <property type="entry name" value="UDP-N-AcMur_synth"/>
</dbReference>
<dbReference type="GO" id="GO:0016874">
    <property type="term" value="F:ligase activity"/>
    <property type="evidence" value="ECO:0007669"/>
    <property type="project" value="UniProtKB-KW"/>
</dbReference>
<keyword evidence="6 10" id="KW-0133">Cell shape</keyword>
<dbReference type="InterPro" id="IPR004101">
    <property type="entry name" value="Mur_ligase_C"/>
</dbReference>
<dbReference type="Gene3D" id="3.90.190.20">
    <property type="entry name" value="Mur ligase, C-terminal domain"/>
    <property type="match status" value="1"/>
</dbReference>
<evidence type="ECO:0000256" key="10">
    <source>
        <dbReference type="HAMAP-Rule" id="MF_02019"/>
    </source>
</evidence>
<evidence type="ECO:0000313" key="14">
    <source>
        <dbReference type="EMBL" id="MTI26177.1"/>
    </source>
</evidence>
<dbReference type="PANTHER" id="PTHR43024:SF1">
    <property type="entry name" value="UDP-N-ACETYLMURAMOYL-TRIPEPTIDE--D-ALANYL-D-ALANINE LIGASE"/>
    <property type="match status" value="1"/>
</dbReference>
<comment type="similarity">
    <text evidence="10">Belongs to the MurCDEF family. MurF subfamily.</text>
</comment>
<organism evidence="14 15">
    <name type="scientific">Fulvivirga kasyanovii</name>
    <dbReference type="NCBI Taxonomy" id="396812"/>
    <lineage>
        <taxon>Bacteria</taxon>
        <taxon>Pseudomonadati</taxon>
        <taxon>Bacteroidota</taxon>
        <taxon>Cytophagia</taxon>
        <taxon>Cytophagales</taxon>
        <taxon>Fulvivirgaceae</taxon>
        <taxon>Fulvivirga</taxon>
    </lineage>
</organism>
<dbReference type="SUPFAM" id="SSF53623">
    <property type="entry name" value="MurD-like peptide ligases, catalytic domain"/>
    <property type="match status" value="1"/>
</dbReference>
<keyword evidence="8 10" id="KW-0131">Cell cycle</keyword>
<dbReference type="PANTHER" id="PTHR43024">
    <property type="entry name" value="UDP-N-ACETYLMURAMOYL-TRIPEPTIDE--D-ALANYL-D-ALANINE LIGASE"/>
    <property type="match status" value="1"/>
</dbReference>
<accession>A0ABW9RPV4</accession>
<evidence type="ECO:0000256" key="11">
    <source>
        <dbReference type="RuleBase" id="RU004136"/>
    </source>
</evidence>
<dbReference type="Pfam" id="PF02875">
    <property type="entry name" value="Mur_ligase_C"/>
    <property type="match status" value="1"/>
</dbReference>
<dbReference type="RefSeq" id="WP_155173071.1">
    <property type="nucleotide sequence ID" value="NZ_BAAAFL010000010.1"/>
</dbReference>
<sequence length="427" mass="47507">MIEKIYSHFLESRKISTDTRKIEKDSIFFALKGPNFNANEFAEEALGKGASMVVIDEEKYKKDDRFILVENVLETLQNLARHHRDQLKIPIIGLTGSNGKTTTKELINAVLSKSYHVLATKGNLNNHIGVPLTILSITGQHEIAIIEMGANHVGEIQQLCSIAKPTHGLITNIGKAHLEGFGGYEGVIRAKSELYDHLIRTSGIVWINSKNEVLSNMAKRFPNPLFYPQKGDYYHCEFIDASPFVELKAENEEVIKTSIIGKYNFENIAVALCIGKFFNVTEKRANQAIADYVPQNNRSQIVKKGSNTIILDAYNANPSSMASALENLAQMNADHKVAILGDMKELGPESVAEHEKLGADLSGKHLTDVYLCGDLIQAAQKHIPQAKYFKTKADLVEALKGHHFDHHVILIKASRSLGLEDIVEYIH</sequence>
<feature type="domain" description="Mur ligase C-terminal" evidence="12">
    <location>
        <begin position="298"/>
        <end position="415"/>
    </location>
</feature>
<dbReference type="InterPro" id="IPR013221">
    <property type="entry name" value="Mur_ligase_cen"/>
</dbReference>
<evidence type="ECO:0000256" key="3">
    <source>
        <dbReference type="ARBA" id="ARBA00022618"/>
    </source>
</evidence>
<proteinExistence type="inferred from homology"/>
<evidence type="ECO:0000256" key="9">
    <source>
        <dbReference type="ARBA" id="ARBA00023316"/>
    </source>
</evidence>